<dbReference type="Proteomes" id="UP001240643">
    <property type="component" value="Unassembled WGS sequence"/>
</dbReference>
<evidence type="ECO:0000313" key="4">
    <source>
        <dbReference type="Proteomes" id="UP001240643"/>
    </source>
</evidence>
<keyword evidence="2" id="KW-0812">Transmembrane</keyword>
<name>A0ABU0LY28_9BACT</name>
<feature type="region of interest" description="Disordered" evidence="1">
    <location>
        <begin position="962"/>
        <end position="1015"/>
    </location>
</feature>
<evidence type="ECO:0000313" key="3">
    <source>
        <dbReference type="EMBL" id="MDQ0513587.1"/>
    </source>
</evidence>
<reference evidence="3" key="1">
    <citation type="submission" date="2023-07" db="EMBL/GenBank/DDBJ databases">
        <title>Genomic Encyclopedia of Type Strains, Phase IV (KMG-IV): sequencing the most valuable type-strain genomes for metagenomic binning, comparative biology and taxonomic classification.</title>
        <authorList>
            <person name="Goeker M."/>
        </authorList>
    </citation>
    <scope>NUCLEOTIDE SEQUENCE [LARGE SCALE GENOMIC DNA]</scope>
    <source>
        <strain evidence="3">DSM 21204</strain>
    </source>
</reference>
<sequence>MKKRFKSRRWISLIGLIITSSTLWGIASVRPAATTSINSNSKIKLHQAQAAAPAPSATSTEADGTYIYRPSSLTFTPRTAGWTAKYPSQVTAADISAMFNLQPQTVSDGQATATNSGYQFQKVDASGKGTKVEISGLNAEVSHFLGQLSNNQLRNLNIEFVNVDDVKGTLNFRVYQPLSAYQLSSNVPTNTQLNSSNNSYRALILPPTDKKDTSDATLWKWDESLTLNKVKFTFRWNSNANIISYINQLNTKSSTVTEEAVKTNFFVVTPDFVPPYQTLKFPTPTVTLTPTDNLGRLNVAVTLNDEFSNTDKSFSRTFLGFQTDTQDAVQSGVQLHILSDEQLTQSIIKLPLWDQTQPDGTVTSFTNKKVGDLLPTQFLNARNADAKYKNYSLLDLITGKKIDTSNKVVPKVPQTLTASGADAAATEQKTDVGIAPLELPTSIAGFQNEIAYLTLAGDRAKTGKLTDLPEFKITEVRGVANDRVGIVDLLIYYQTLDNAAELVQAAPMHVRYKGFNANPNSGSSLLFSWNSSLPTDLATLSSDQIFNTFKNQIGNNNYAGSFINDDAAKLFVSRFFTSSTYFSDEFYKRYEPNLNQGAQVSVEQVQTSSNSSEADSIKISIKMANFNGMKEHVLTNIFLAHQSVVNIPHDKVSTIEPLQEFLLRNHRFANRFASSLTDEEILEMFQLTIPNGGEIYTDPLSTAKVFAIANDQDGQLIVILLLPKFNGVENYEYNFRINNFRQNEALENGLSLTHVPEINLPATFLARNPLDPSDLTTSDILDNLFSSLPIAIARLLNANDLTIVERGENYVVVNLRINWRELLNRTNNSLEEQPNSRTNNQTNQNPNNETDPAVTTPANRSTTTSTTSTNLVHHEDELTAVDNSSSDETSDGKNQVLRFVINGFLGKNGFQANNQSPVAQIPVLDDAYIAVIGVIVTTVLAAAAAIKGTLFYRRRKYYTDGLEPEPSSLSQKNKTNIRSSSSDKNNHHRSQIKNKSRQNNKKTVANYRADDWGKI</sequence>
<feature type="transmembrane region" description="Helical" evidence="2">
    <location>
        <begin position="927"/>
        <end position="946"/>
    </location>
</feature>
<feature type="compositionally biased region" description="Basic residues" evidence="1">
    <location>
        <begin position="986"/>
        <end position="1000"/>
    </location>
</feature>
<organism evidence="3 4">
    <name type="scientific">Mycoplasmoides fastidiosum</name>
    <dbReference type="NCBI Taxonomy" id="92758"/>
    <lineage>
        <taxon>Bacteria</taxon>
        <taxon>Bacillati</taxon>
        <taxon>Mycoplasmatota</taxon>
        <taxon>Mycoplasmoidales</taxon>
        <taxon>Mycoplasmoidaceae</taxon>
        <taxon>Mycoplasmoides</taxon>
    </lineage>
</organism>
<dbReference type="EMBL" id="JAUSWO010000001">
    <property type="protein sequence ID" value="MDQ0513587.1"/>
    <property type="molecule type" value="Genomic_DNA"/>
</dbReference>
<gene>
    <name evidence="3" type="ORF">J2Z62_000025</name>
</gene>
<feature type="region of interest" description="Disordered" evidence="1">
    <location>
        <begin position="828"/>
        <end position="891"/>
    </location>
</feature>
<evidence type="ECO:0000256" key="2">
    <source>
        <dbReference type="SAM" id="Phobius"/>
    </source>
</evidence>
<evidence type="ECO:0000256" key="1">
    <source>
        <dbReference type="SAM" id="MobiDB-lite"/>
    </source>
</evidence>
<keyword evidence="4" id="KW-1185">Reference proteome</keyword>
<accession>A0ABU0LY28</accession>
<proteinExistence type="predicted"/>
<keyword evidence="2" id="KW-0472">Membrane</keyword>
<feature type="compositionally biased region" description="Polar residues" evidence="1">
    <location>
        <begin position="967"/>
        <end position="983"/>
    </location>
</feature>
<feature type="compositionally biased region" description="Low complexity" evidence="1">
    <location>
        <begin position="833"/>
        <end position="852"/>
    </location>
</feature>
<dbReference type="RefSeq" id="WP_256547715.1">
    <property type="nucleotide sequence ID" value="NZ_CP101809.1"/>
</dbReference>
<protein>
    <submittedName>
        <fullName evidence="3">Uncharacterized protein</fullName>
    </submittedName>
</protein>
<keyword evidence="2" id="KW-1133">Transmembrane helix</keyword>
<comment type="caution">
    <text evidence="3">The sequence shown here is derived from an EMBL/GenBank/DDBJ whole genome shotgun (WGS) entry which is preliminary data.</text>
</comment>